<keyword evidence="3" id="KW-1185">Reference proteome</keyword>
<accession>A0A8H8A1L4</accession>
<dbReference type="Proteomes" id="UP000673691">
    <property type="component" value="Unassembled WGS sequence"/>
</dbReference>
<dbReference type="PANTHER" id="PTHR22455:SF10">
    <property type="entry name" value="CILIA- AND FLAGELLA-ASSOCIATED PROTEIN 91"/>
    <property type="match status" value="1"/>
</dbReference>
<evidence type="ECO:0000313" key="2">
    <source>
        <dbReference type="EMBL" id="KAG5463285.1"/>
    </source>
</evidence>
<name>A0A8H8A1L4_9FUNG</name>
<protein>
    <submittedName>
        <fullName evidence="2">Uncharacterized protein</fullName>
    </submittedName>
</protein>
<evidence type="ECO:0000313" key="3">
    <source>
        <dbReference type="Proteomes" id="UP000673691"/>
    </source>
</evidence>
<feature type="compositionally biased region" description="Polar residues" evidence="1">
    <location>
        <begin position="121"/>
        <end position="130"/>
    </location>
</feature>
<dbReference type="OrthoDB" id="567787at2759"/>
<gene>
    <name evidence="2" type="ORF">BJ554DRAFT_530</name>
</gene>
<dbReference type="AlphaFoldDB" id="A0A8H8A1L4"/>
<reference evidence="2 3" key="1">
    <citation type="journal article" name="Sci. Rep.">
        <title>Genome-scale phylogenetic analyses confirm Olpidium as the closest living zoosporic fungus to the non-flagellated, terrestrial fungi.</title>
        <authorList>
            <person name="Chang Y."/>
            <person name="Rochon D."/>
            <person name="Sekimoto S."/>
            <person name="Wang Y."/>
            <person name="Chovatia M."/>
            <person name="Sandor L."/>
            <person name="Salamov A."/>
            <person name="Grigoriev I.V."/>
            <person name="Stajich J.E."/>
            <person name="Spatafora J.W."/>
        </authorList>
    </citation>
    <scope>NUCLEOTIDE SEQUENCE [LARGE SCALE GENOMIC DNA]</scope>
    <source>
        <strain evidence="2">S191</strain>
    </source>
</reference>
<proteinExistence type="predicted"/>
<feature type="non-terminal residue" evidence="2">
    <location>
        <position position="152"/>
    </location>
</feature>
<feature type="region of interest" description="Disordered" evidence="1">
    <location>
        <begin position="58"/>
        <end position="152"/>
    </location>
</feature>
<comment type="caution">
    <text evidence="2">The sequence shown here is derived from an EMBL/GenBank/DDBJ whole genome shotgun (WGS) entry which is preliminary data.</text>
</comment>
<evidence type="ECO:0000256" key="1">
    <source>
        <dbReference type="SAM" id="MobiDB-lite"/>
    </source>
</evidence>
<dbReference type="EMBL" id="JAEFCI010000860">
    <property type="protein sequence ID" value="KAG5463285.1"/>
    <property type="molecule type" value="Genomic_DNA"/>
</dbReference>
<dbReference type="PANTHER" id="PTHR22455">
    <property type="entry name" value="CILIA- AND FLAGELLA-ASSOCIATED PROTEIN 91"/>
    <property type="match status" value="1"/>
</dbReference>
<sequence>MFPRDDPEEDDKHIAAVSLQRIIRGRFAQNLMYQGKERRLQLINELRTRRTVQRAEEEAAVASSSAAADAVAARRVKSAGASSARSSEANSRPSSVPTSVDSPSSGTSEEAFEAGGDRSASAGTARSGQSVGDRPQHGAAESDLMARARELE</sequence>
<organism evidence="2 3">
    <name type="scientific">Olpidium bornovanus</name>
    <dbReference type="NCBI Taxonomy" id="278681"/>
    <lineage>
        <taxon>Eukaryota</taxon>
        <taxon>Fungi</taxon>
        <taxon>Fungi incertae sedis</taxon>
        <taxon>Olpidiomycota</taxon>
        <taxon>Olpidiomycotina</taxon>
        <taxon>Olpidiomycetes</taxon>
        <taxon>Olpidiales</taxon>
        <taxon>Olpidiaceae</taxon>
        <taxon>Olpidium</taxon>
    </lineage>
</organism>
<feature type="compositionally biased region" description="Low complexity" evidence="1">
    <location>
        <begin position="60"/>
        <end position="108"/>
    </location>
</feature>
<dbReference type="InterPro" id="IPR026720">
    <property type="entry name" value="CFAP91"/>
</dbReference>